<keyword evidence="17" id="KW-0325">Glycoprotein</keyword>
<evidence type="ECO:0000256" key="18">
    <source>
        <dbReference type="ARBA" id="ARBA00047899"/>
    </source>
</evidence>
<sequence>MKRTSGHYLRKICIIQVNGSLEKWLHGGEEESDEDFKSLSIIQRLNIAIDIAQGIEYLHIGSGSSIIHGDLKPSNILLDQDMVACVGDFGLAKVVSSVLPSEHECSTSSIGVKGTLGYVPPEYGAFGSISMQGDVYSFGIILLEMFTNKRPTNDLFGGEVNLHRYVSSALPHGLMEIIDPQLEGGAVKMEFIGSVLDIGVSCSKDNPRERMSITLVVNELNDILAQLAPFSLDVKVNKY</sequence>
<evidence type="ECO:0000256" key="7">
    <source>
        <dbReference type="ARBA" id="ARBA00022679"/>
    </source>
</evidence>
<evidence type="ECO:0000256" key="4">
    <source>
        <dbReference type="ARBA" id="ARBA00022527"/>
    </source>
</evidence>
<dbReference type="InterPro" id="IPR001245">
    <property type="entry name" value="Ser-Thr/Tyr_kinase_cat_dom"/>
</dbReference>
<evidence type="ECO:0000256" key="9">
    <source>
        <dbReference type="ARBA" id="ARBA00022729"/>
    </source>
</evidence>
<evidence type="ECO:0000256" key="11">
    <source>
        <dbReference type="ARBA" id="ARBA00022741"/>
    </source>
</evidence>
<evidence type="ECO:0000256" key="19">
    <source>
        <dbReference type="ARBA" id="ARBA00048679"/>
    </source>
</evidence>
<dbReference type="SUPFAM" id="SSF56112">
    <property type="entry name" value="Protein kinase-like (PK-like)"/>
    <property type="match status" value="1"/>
</dbReference>
<keyword evidence="11" id="KW-0547">Nucleotide-binding</keyword>
<evidence type="ECO:0000256" key="17">
    <source>
        <dbReference type="ARBA" id="ARBA00023180"/>
    </source>
</evidence>
<keyword evidence="7 21" id="KW-0808">Transferase</keyword>
<comment type="subcellular location">
    <subcellularLocation>
        <location evidence="1">Cell membrane</location>
        <topology evidence="1">Single-pass membrane protein</topology>
    </subcellularLocation>
</comment>
<evidence type="ECO:0000313" key="22">
    <source>
        <dbReference type="Proteomes" id="UP001567538"/>
    </source>
</evidence>
<feature type="domain" description="Protein kinase" evidence="20">
    <location>
        <begin position="1"/>
        <end position="224"/>
    </location>
</feature>
<protein>
    <recommendedName>
        <fullName evidence="2">non-specific serine/threonine protein kinase</fullName>
        <ecNumber evidence="2">2.7.11.1</ecNumber>
    </recommendedName>
</protein>
<dbReference type="PROSITE" id="PS50011">
    <property type="entry name" value="PROTEIN_KINASE_DOM"/>
    <property type="match status" value="1"/>
</dbReference>
<keyword evidence="6" id="KW-0433">Leucine-rich repeat</keyword>
<dbReference type="EMBL" id="JBEAFC010000008">
    <property type="protein sequence ID" value="KAL1543013.1"/>
    <property type="molecule type" value="Genomic_DNA"/>
</dbReference>
<organism evidence="21 22">
    <name type="scientific">Salvia divinorum</name>
    <name type="common">Maria pastora</name>
    <name type="synonym">Diviner's sage</name>
    <dbReference type="NCBI Taxonomy" id="28513"/>
    <lineage>
        <taxon>Eukaryota</taxon>
        <taxon>Viridiplantae</taxon>
        <taxon>Streptophyta</taxon>
        <taxon>Embryophyta</taxon>
        <taxon>Tracheophyta</taxon>
        <taxon>Spermatophyta</taxon>
        <taxon>Magnoliopsida</taxon>
        <taxon>eudicotyledons</taxon>
        <taxon>Gunneridae</taxon>
        <taxon>Pentapetalae</taxon>
        <taxon>asterids</taxon>
        <taxon>lamiids</taxon>
        <taxon>Lamiales</taxon>
        <taxon>Lamiaceae</taxon>
        <taxon>Nepetoideae</taxon>
        <taxon>Mentheae</taxon>
        <taxon>Salviinae</taxon>
        <taxon>Salvia</taxon>
        <taxon>Salvia subgen. Calosphace</taxon>
    </lineage>
</organism>
<dbReference type="EC" id="2.7.11.1" evidence="2"/>
<evidence type="ECO:0000256" key="2">
    <source>
        <dbReference type="ARBA" id="ARBA00012513"/>
    </source>
</evidence>
<evidence type="ECO:0000256" key="12">
    <source>
        <dbReference type="ARBA" id="ARBA00022777"/>
    </source>
</evidence>
<keyword evidence="12 21" id="KW-0418">Kinase</keyword>
<dbReference type="Proteomes" id="UP001567538">
    <property type="component" value="Unassembled WGS sequence"/>
</dbReference>
<evidence type="ECO:0000259" key="20">
    <source>
        <dbReference type="PROSITE" id="PS50011"/>
    </source>
</evidence>
<comment type="catalytic activity">
    <reaction evidence="18">
        <text>L-threonyl-[protein] + ATP = O-phospho-L-threonyl-[protein] + ADP + H(+)</text>
        <dbReference type="Rhea" id="RHEA:46608"/>
        <dbReference type="Rhea" id="RHEA-COMP:11060"/>
        <dbReference type="Rhea" id="RHEA-COMP:11605"/>
        <dbReference type="ChEBI" id="CHEBI:15378"/>
        <dbReference type="ChEBI" id="CHEBI:30013"/>
        <dbReference type="ChEBI" id="CHEBI:30616"/>
        <dbReference type="ChEBI" id="CHEBI:61977"/>
        <dbReference type="ChEBI" id="CHEBI:456216"/>
        <dbReference type="EC" id="2.7.11.1"/>
    </reaction>
</comment>
<keyword evidence="14" id="KW-1133">Transmembrane helix</keyword>
<evidence type="ECO:0000256" key="13">
    <source>
        <dbReference type="ARBA" id="ARBA00022840"/>
    </source>
</evidence>
<dbReference type="AlphaFoldDB" id="A0ABD1GFW6"/>
<dbReference type="Gene3D" id="1.10.510.10">
    <property type="entry name" value="Transferase(Phosphotransferase) domain 1"/>
    <property type="match status" value="1"/>
</dbReference>
<keyword evidence="10" id="KW-0677">Repeat</keyword>
<evidence type="ECO:0000256" key="15">
    <source>
        <dbReference type="ARBA" id="ARBA00023136"/>
    </source>
</evidence>
<evidence type="ECO:0000256" key="1">
    <source>
        <dbReference type="ARBA" id="ARBA00004162"/>
    </source>
</evidence>
<keyword evidence="22" id="KW-1185">Reference proteome</keyword>
<evidence type="ECO:0000256" key="14">
    <source>
        <dbReference type="ARBA" id="ARBA00022989"/>
    </source>
</evidence>
<dbReference type="PANTHER" id="PTHR48055">
    <property type="entry name" value="LEUCINE-RICH REPEAT RECEPTOR PROTEIN KINASE EMS1"/>
    <property type="match status" value="1"/>
</dbReference>
<keyword evidence="3" id="KW-1003">Cell membrane</keyword>
<keyword evidence="16" id="KW-0675">Receptor</keyword>
<evidence type="ECO:0000256" key="10">
    <source>
        <dbReference type="ARBA" id="ARBA00022737"/>
    </source>
</evidence>
<keyword evidence="15" id="KW-0472">Membrane</keyword>
<evidence type="ECO:0000256" key="6">
    <source>
        <dbReference type="ARBA" id="ARBA00022614"/>
    </source>
</evidence>
<dbReference type="GO" id="GO:0005524">
    <property type="term" value="F:ATP binding"/>
    <property type="evidence" value="ECO:0007669"/>
    <property type="project" value="UniProtKB-KW"/>
</dbReference>
<accession>A0ABD1GFW6</accession>
<gene>
    <name evidence="21" type="ORF">AAHA92_20034</name>
</gene>
<dbReference type="SMART" id="SM00220">
    <property type="entry name" value="S_TKc"/>
    <property type="match status" value="1"/>
</dbReference>
<evidence type="ECO:0000256" key="5">
    <source>
        <dbReference type="ARBA" id="ARBA00022553"/>
    </source>
</evidence>
<dbReference type="InterPro" id="IPR008271">
    <property type="entry name" value="Ser/Thr_kinase_AS"/>
</dbReference>
<proteinExistence type="predicted"/>
<dbReference type="GO" id="GO:0004674">
    <property type="term" value="F:protein serine/threonine kinase activity"/>
    <property type="evidence" value="ECO:0007669"/>
    <property type="project" value="UniProtKB-KW"/>
</dbReference>
<keyword evidence="4 21" id="KW-0723">Serine/threonine-protein kinase</keyword>
<evidence type="ECO:0000256" key="3">
    <source>
        <dbReference type="ARBA" id="ARBA00022475"/>
    </source>
</evidence>
<dbReference type="InterPro" id="IPR051564">
    <property type="entry name" value="LRR_receptor-like_kinase"/>
</dbReference>
<keyword evidence="13" id="KW-0067">ATP-binding</keyword>
<dbReference type="FunFam" id="1.10.510.10:FF:000358">
    <property type="entry name" value="Putative leucine-rich repeat receptor-like serine/threonine-protein kinase"/>
    <property type="match status" value="1"/>
</dbReference>
<evidence type="ECO:0000313" key="21">
    <source>
        <dbReference type="EMBL" id="KAL1543013.1"/>
    </source>
</evidence>
<comment type="catalytic activity">
    <reaction evidence="19">
        <text>L-seryl-[protein] + ATP = O-phospho-L-seryl-[protein] + ADP + H(+)</text>
        <dbReference type="Rhea" id="RHEA:17989"/>
        <dbReference type="Rhea" id="RHEA-COMP:9863"/>
        <dbReference type="Rhea" id="RHEA-COMP:11604"/>
        <dbReference type="ChEBI" id="CHEBI:15378"/>
        <dbReference type="ChEBI" id="CHEBI:29999"/>
        <dbReference type="ChEBI" id="CHEBI:30616"/>
        <dbReference type="ChEBI" id="CHEBI:83421"/>
        <dbReference type="ChEBI" id="CHEBI:456216"/>
        <dbReference type="EC" id="2.7.11.1"/>
    </reaction>
</comment>
<dbReference type="PANTHER" id="PTHR48055:SF55">
    <property type="entry name" value="PROTEIN KINASE DOMAIN-CONTAINING PROTEIN"/>
    <property type="match status" value="1"/>
</dbReference>
<dbReference type="GO" id="GO:0005886">
    <property type="term" value="C:plasma membrane"/>
    <property type="evidence" value="ECO:0007669"/>
    <property type="project" value="UniProtKB-SubCell"/>
</dbReference>
<dbReference type="PROSITE" id="PS00108">
    <property type="entry name" value="PROTEIN_KINASE_ST"/>
    <property type="match status" value="1"/>
</dbReference>
<keyword evidence="9" id="KW-0732">Signal</keyword>
<keyword evidence="5" id="KW-0597">Phosphoprotein</keyword>
<dbReference type="Pfam" id="PF07714">
    <property type="entry name" value="PK_Tyr_Ser-Thr"/>
    <property type="match status" value="1"/>
</dbReference>
<name>A0ABD1GFW6_SALDI</name>
<keyword evidence="8" id="KW-0812">Transmembrane</keyword>
<dbReference type="InterPro" id="IPR011009">
    <property type="entry name" value="Kinase-like_dom_sf"/>
</dbReference>
<dbReference type="InterPro" id="IPR000719">
    <property type="entry name" value="Prot_kinase_dom"/>
</dbReference>
<evidence type="ECO:0000256" key="8">
    <source>
        <dbReference type="ARBA" id="ARBA00022692"/>
    </source>
</evidence>
<comment type="caution">
    <text evidence="21">The sequence shown here is derived from an EMBL/GenBank/DDBJ whole genome shotgun (WGS) entry which is preliminary data.</text>
</comment>
<reference evidence="21 22" key="1">
    <citation type="submission" date="2024-06" db="EMBL/GenBank/DDBJ databases">
        <title>A chromosome level genome sequence of Diviner's sage (Salvia divinorum).</title>
        <authorList>
            <person name="Ford S.A."/>
            <person name="Ro D.-K."/>
            <person name="Ness R.W."/>
            <person name="Phillips M.A."/>
        </authorList>
    </citation>
    <scope>NUCLEOTIDE SEQUENCE [LARGE SCALE GENOMIC DNA]</scope>
    <source>
        <strain evidence="21">SAF-2024a</strain>
        <tissue evidence="21">Leaf</tissue>
    </source>
</reference>
<evidence type="ECO:0000256" key="16">
    <source>
        <dbReference type="ARBA" id="ARBA00023170"/>
    </source>
</evidence>